<keyword evidence="6" id="KW-0472">Membrane</keyword>
<sequence length="506" mass="54214">MNKLVIRNVLLSIVVGIILLFPITGVHALSSTQGAEISDPETNSEWGHVLYFPNSETSKLNRYSLNLARNFFSSDPKAAWTTIIPQEQAGAQEIAADSFIMNLKYNKTMATIQDFSDHGISFHFFTTQNGTDFTDVTNSLIAKDGAYQVPGKFAGYRIEMVKIDPKASIPDTYEVSSNCTINVNLQALTQEQLTGQAGLDSWLDSQFPNDPPTNNHQNIFVIRPAIDGQVNYQKLLSTTDSPSWEKSTAIKGIPVDLIEHTETGKKVVASTLTDSEGKFLFSSNDGKDFTVSDTKNKLSIRVNSKNYSGWIVQNNTPAATEDLSVDVGRLTDIAQKSGKYTLAESKTNWNTPFNEVQEAGKNATNNQFILTDLSTEPSTTEPSTTSTSTTGSSTTTGTSTASTSTTGSSTTTGTTTTSTSTTGSSTTGTSTTTTSTTTTSTTEPKKGVLPAGSNNSNNNSQVIGSSKNKQLPMTGEKQSILSIAFGLAVLLLAISLLLATKNKKVS</sequence>
<dbReference type="RefSeq" id="WP_311821784.1">
    <property type="nucleotide sequence ID" value="NZ_JARPYF010000002.1"/>
</dbReference>
<feature type="region of interest" description="Disordered" evidence="5">
    <location>
        <begin position="374"/>
        <end position="472"/>
    </location>
</feature>
<proteinExistence type="predicted"/>
<keyword evidence="2" id="KW-0964">Secreted</keyword>
<evidence type="ECO:0000256" key="5">
    <source>
        <dbReference type="SAM" id="MobiDB-lite"/>
    </source>
</evidence>
<dbReference type="EMBL" id="JARPYI010000003">
    <property type="protein sequence ID" value="MDT2599612.1"/>
    <property type="molecule type" value="Genomic_DNA"/>
</dbReference>
<name>A0ABU3EY59_9ENTE</name>
<evidence type="ECO:0000259" key="7">
    <source>
        <dbReference type="PROSITE" id="PS50847"/>
    </source>
</evidence>
<evidence type="ECO:0000256" key="3">
    <source>
        <dbReference type="ARBA" id="ARBA00022729"/>
    </source>
</evidence>
<evidence type="ECO:0000313" key="8">
    <source>
        <dbReference type="EMBL" id="MDT2599612.1"/>
    </source>
</evidence>
<feature type="compositionally biased region" description="Low complexity" evidence="5">
    <location>
        <begin position="374"/>
        <end position="442"/>
    </location>
</feature>
<evidence type="ECO:0000256" key="1">
    <source>
        <dbReference type="ARBA" id="ARBA00022512"/>
    </source>
</evidence>
<keyword evidence="3" id="KW-0732">Signal</keyword>
<organism evidence="8 9">
    <name type="scientific">Enterococcus hulanensis</name>
    <dbReference type="NCBI Taxonomy" id="2559929"/>
    <lineage>
        <taxon>Bacteria</taxon>
        <taxon>Bacillati</taxon>
        <taxon>Bacillota</taxon>
        <taxon>Bacilli</taxon>
        <taxon>Lactobacillales</taxon>
        <taxon>Enterococcaceae</taxon>
        <taxon>Enterococcus</taxon>
    </lineage>
</organism>
<comment type="caution">
    <text evidence="8">The sequence shown here is derived from an EMBL/GenBank/DDBJ whole genome shotgun (WGS) entry which is preliminary data.</text>
</comment>
<keyword evidence="1" id="KW-0134">Cell wall</keyword>
<accession>A0ABU3EY59</accession>
<keyword evidence="4" id="KW-0572">Peptidoglycan-anchor</keyword>
<protein>
    <submittedName>
        <fullName evidence="8">LPXTG cell wall anchor domain-containing protein</fullName>
    </submittedName>
</protein>
<evidence type="ECO:0000256" key="2">
    <source>
        <dbReference type="ARBA" id="ARBA00022525"/>
    </source>
</evidence>
<feature type="compositionally biased region" description="Polar residues" evidence="5">
    <location>
        <begin position="452"/>
        <end position="472"/>
    </location>
</feature>
<keyword evidence="6" id="KW-1133">Transmembrane helix</keyword>
<feature type="domain" description="Gram-positive cocci surface proteins LPxTG" evidence="7">
    <location>
        <begin position="471"/>
        <end position="506"/>
    </location>
</feature>
<dbReference type="Proteomes" id="UP001252875">
    <property type="component" value="Unassembled WGS sequence"/>
</dbReference>
<keyword evidence="6" id="KW-0812">Transmembrane</keyword>
<reference evidence="8 9" key="1">
    <citation type="submission" date="2023-03" db="EMBL/GenBank/DDBJ databases">
        <authorList>
            <person name="Shen W."/>
            <person name="Cai J."/>
        </authorList>
    </citation>
    <scope>NUCLEOTIDE SEQUENCE [LARGE SCALE GENOMIC DNA]</scope>
    <source>
        <strain evidence="8 9">D6-4</strain>
    </source>
</reference>
<gene>
    <name evidence="8" type="ORF">P7D85_07485</name>
</gene>
<keyword evidence="9" id="KW-1185">Reference proteome</keyword>
<dbReference type="InterPro" id="IPR019931">
    <property type="entry name" value="LPXTG_anchor"/>
</dbReference>
<dbReference type="PROSITE" id="PS50847">
    <property type="entry name" value="GRAM_POS_ANCHORING"/>
    <property type="match status" value="1"/>
</dbReference>
<dbReference type="NCBIfam" id="TIGR01167">
    <property type="entry name" value="LPXTG_anchor"/>
    <property type="match status" value="1"/>
</dbReference>
<evidence type="ECO:0000313" key="9">
    <source>
        <dbReference type="Proteomes" id="UP001252875"/>
    </source>
</evidence>
<evidence type="ECO:0000256" key="4">
    <source>
        <dbReference type="ARBA" id="ARBA00023088"/>
    </source>
</evidence>
<evidence type="ECO:0000256" key="6">
    <source>
        <dbReference type="SAM" id="Phobius"/>
    </source>
</evidence>
<feature type="transmembrane region" description="Helical" evidence="6">
    <location>
        <begin position="480"/>
        <end position="499"/>
    </location>
</feature>
<dbReference type="Pfam" id="PF00746">
    <property type="entry name" value="Gram_pos_anchor"/>
    <property type="match status" value="1"/>
</dbReference>